<dbReference type="PROSITE" id="PS51935">
    <property type="entry name" value="NLPC_P60"/>
    <property type="match status" value="1"/>
</dbReference>
<evidence type="ECO:0000256" key="5">
    <source>
        <dbReference type="SAM" id="MobiDB-lite"/>
    </source>
</evidence>
<protein>
    <submittedName>
        <fullName evidence="7">NlpC/P60 family protein</fullName>
    </submittedName>
</protein>
<accession>A0A1I5ZWE6</accession>
<dbReference type="InterPro" id="IPR051794">
    <property type="entry name" value="PG_Endopeptidase_C40"/>
</dbReference>
<dbReference type="SUPFAM" id="SSF54001">
    <property type="entry name" value="Cysteine proteinases"/>
    <property type="match status" value="1"/>
</dbReference>
<dbReference type="Gene3D" id="3.90.1720.10">
    <property type="entry name" value="endopeptidase domain like (from Nostoc punctiforme)"/>
    <property type="match status" value="1"/>
</dbReference>
<dbReference type="AlphaFoldDB" id="A0A1I5ZWE6"/>
<feature type="region of interest" description="Disordered" evidence="5">
    <location>
        <begin position="41"/>
        <end position="65"/>
    </location>
</feature>
<dbReference type="STRING" id="112413.SAMN05421854_116148"/>
<feature type="compositionally biased region" description="Gly residues" evidence="5">
    <location>
        <begin position="302"/>
        <end position="312"/>
    </location>
</feature>
<feature type="compositionally biased region" description="Basic and acidic residues" evidence="5">
    <location>
        <begin position="281"/>
        <end position="290"/>
    </location>
</feature>
<dbReference type="RefSeq" id="WP_067594220.1">
    <property type="nucleotide sequence ID" value="NZ_FOWC01000016.1"/>
</dbReference>
<dbReference type="EMBL" id="FOWC01000016">
    <property type="protein sequence ID" value="SFQ60653.1"/>
    <property type="molecule type" value="Genomic_DNA"/>
</dbReference>
<dbReference type="PANTHER" id="PTHR47359:SF3">
    <property type="entry name" value="NLP_P60 DOMAIN-CONTAINING PROTEIN-RELATED"/>
    <property type="match status" value="1"/>
</dbReference>
<evidence type="ECO:0000256" key="4">
    <source>
        <dbReference type="ARBA" id="ARBA00022807"/>
    </source>
</evidence>
<dbReference type="GO" id="GO:0006508">
    <property type="term" value="P:proteolysis"/>
    <property type="evidence" value="ECO:0007669"/>
    <property type="project" value="UniProtKB-KW"/>
</dbReference>
<dbReference type="Pfam" id="PF00877">
    <property type="entry name" value="NLPC_P60"/>
    <property type="match status" value="1"/>
</dbReference>
<keyword evidence="3" id="KW-0378">Hydrolase</keyword>
<evidence type="ECO:0000256" key="2">
    <source>
        <dbReference type="ARBA" id="ARBA00022670"/>
    </source>
</evidence>
<evidence type="ECO:0000256" key="1">
    <source>
        <dbReference type="ARBA" id="ARBA00007074"/>
    </source>
</evidence>
<dbReference type="GO" id="GO:0008234">
    <property type="term" value="F:cysteine-type peptidase activity"/>
    <property type="evidence" value="ECO:0007669"/>
    <property type="project" value="UniProtKB-KW"/>
</dbReference>
<evidence type="ECO:0000313" key="7">
    <source>
        <dbReference type="EMBL" id="SFQ60653.1"/>
    </source>
</evidence>
<keyword evidence="4" id="KW-0788">Thiol protease</keyword>
<evidence type="ECO:0000259" key="6">
    <source>
        <dbReference type="PROSITE" id="PS51935"/>
    </source>
</evidence>
<organism evidence="7 8">
    <name type="scientific">Amycolatopsis rubida</name>
    <dbReference type="NCBI Taxonomy" id="112413"/>
    <lineage>
        <taxon>Bacteria</taxon>
        <taxon>Bacillati</taxon>
        <taxon>Actinomycetota</taxon>
        <taxon>Actinomycetes</taxon>
        <taxon>Pseudonocardiales</taxon>
        <taxon>Pseudonocardiaceae</taxon>
        <taxon>Amycolatopsis</taxon>
    </lineage>
</organism>
<dbReference type="PANTHER" id="PTHR47359">
    <property type="entry name" value="PEPTIDOGLYCAN DL-ENDOPEPTIDASE CWLO"/>
    <property type="match status" value="1"/>
</dbReference>
<feature type="domain" description="NlpC/P60" evidence="6">
    <location>
        <begin position="320"/>
        <end position="459"/>
    </location>
</feature>
<proteinExistence type="inferred from homology"/>
<feature type="compositionally biased region" description="Low complexity" evidence="5">
    <location>
        <begin position="291"/>
        <end position="301"/>
    </location>
</feature>
<feature type="region of interest" description="Disordered" evidence="5">
    <location>
        <begin position="280"/>
        <end position="319"/>
    </location>
</feature>
<dbReference type="InterPro" id="IPR000064">
    <property type="entry name" value="NLP_P60_dom"/>
</dbReference>
<sequence length="459" mass="47871">MRVRRGRSGTAGALVRGAGARRGLAIATVTLAALLGATSTGLAAPPPPPNPSDSSIDSAKGDANAKAGEVGKLTNQLAQAEQKLSALQDDVELKQEQAMKALVDLQTAQDEATQAHNDAKSARQEADAAVGAIEKARADAKKFAAASFEQGSTIGSISAYLTSDSPKDLLARAQLLDAIGGSRLNAMDRLQQAQTEKANKDSAARKALELAQQKQDAATRAKGTADAAQSAAVSAQQAQAAQNTQLEASKNSVEQQLYAAQAKVNGLQGQRQRYQDWLAQKQREDEERARQAALRAAAANNDGGGDNGGGSRGRPSPAAGSSIEAVIARALSKVGMPYAWGGGNGSGPTRGIRDGGVADRYGDYRKIGFDCSGLMIYAFAGVQGLPHFSGYQYTSGRRVPLSQMRRGDMLFWGGSGGIHHVALYLGNGQMVEAPQSGSYVRVTSVRYGGIMPYATRLIG</sequence>
<dbReference type="Proteomes" id="UP000199137">
    <property type="component" value="Unassembled WGS sequence"/>
</dbReference>
<gene>
    <name evidence="7" type="ORF">SAMN05421854_116148</name>
</gene>
<evidence type="ECO:0000256" key="3">
    <source>
        <dbReference type="ARBA" id="ARBA00022801"/>
    </source>
</evidence>
<comment type="similarity">
    <text evidence="1">Belongs to the peptidase C40 family.</text>
</comment>
<evidence type="ECO:0000313" key="8">
    <source>
        <dbReference type="Proteomes" id="UP000199137"/>
    </source>
</evidence>
<name>A0A1I5ZWE6_9PSEU</name>
<dbReference type="InterPro" id="IPR038765">
    <property type="entry name" value="Papain-like_cys_pep_sf"/>
</dbReference>
<keyword evidence="2" id="KW-0645">Protease</keyword>
<reference evidence="7 8" key="1">
    <citation type="submission" date="2016-10" db="EMBL/GenBank/DDBJ databases">
        <authorList>
            <person name="de Groot N.N."/>
        </authorList>
    </citation>
    <scope>NUCLEOTIDE SEQUENCE [LARGE SCALE GENOMIC DNA]</scope>
    <source>
        <strain evidence="7 8">DSM 44637</strain>
    </source>
</reference>